<organism evidence="1 2">
    <name type="scientific">Pluteus cervinus</name>
    <dbReference type="NCBI Taxonomy" id="181527"/>
    <lineage>
        <taxon>Eukaryota</taxon>
        <taxon>Fungi</taxon>
        <taxon>Dikarya</taxon>
        <taxon>Basidiomycota</taxon>
        <taxon>Agaricomycotina</taxon>
        <taxon>Agaricomycetes</taxon>
        <taxon>Agaricomycetidae</taxon>
        <taxon>Agaricales</taxon>
        <taxon>Pluteineae</taxon>
        <taxon>Pluteaceae</taxon>
        <taxon>Pluteus</taxon>
    </lineage>
</organism>
<evidence type="ECO:0000313" key="2">
    <source>
        <dbReference type="Proteomes" id="UP000308600"/>
    </source>
</evidence>
<accession>A0ACD3AEB6</accession>
<sequence length="222" mass="23881">MTSPKSLQIGVMLEAVQLSDVIGIDILGSLSKTYIQSVVSSFPTDDSTIGPALLDLAPEITIHFISSTLEAAHATPGLRFLPTTTYASCPLDLDLVLIGGPLPDHRPPASIQFLKDVVSKGKDTTIMSVCTGGMWLADSGVLQGRKATAQREVLGLLKVQHPEVEWLDQRWVVDGNFWTAGGAGCGVDMIIAYIKERFDARLVGLVLQALQFGTDQGQLYKD</sequence>
<dbReference type="EMBL" id="ML208508">
    <property type="protein sequence ID" value="TFK63719.1"/>
    <property type="molecule type" value="Genomic_DNA"/>
</dbReference>
<evidence type="ECO:0000313" key="1">
    <source>
        <dbReference type="EMBL" id="TFK63719.1"/>
    </source>
</evidence>
<gene>
    <name evidence="1" type="ORF">BDN72DRAFT_305428</name>
</gene>
<dbReference type="Proteomes" id="UP000308600">
    <property type="component" value="Unassembled WGS sequence"/>
</dbReference>
<keyword evidence="2" id="KW-1185">Reference proteome</keyword>
<name>A0ACD3AEB6_9AGAR</name>
<reference evidence="1 2" key="1">
    <citation type="journal article" date="2019" name="Nat. Ecol. Evol.">
        <title>Megaphylogeny resolves global patterns of mushroom evolution.</title>
        <authorList>
            <person name="Varga T."/>
            <person name="Krizsan K."/>
            <person name="Foldi C."/>
            <person name="Dima B."/>
            <person name="Sanchez-Garcia M."/>
            <person name="Sanchez-Ramirez S."/>
            <person name="Szollosi G.J."/>
            <person name="Szarkandi J.G."/>
            <person name="Papp V."/>
            <person name="Albert L."/>
            <person name="Andreopoulos W."/>
            <person name="Angelini C."/>
            <person name="Antonin V."/>
            <person name="Barry K.W."/>
            <person name="Bougher N.L."/>
            <person name="Buchanan P."/>
            <person name="Buyck B."/>
            <person name="Bense V."/>
            <person name="Catcheside P."/>
            <person name="Chovatia M."/>
            <person name="Cooper J."/>
            <person name="Damon W."/>
            <person name="Desjardin D."/>
            <person name="Finy P."/>
            <person name="Geml J."/>
            <person name="Haridas S."/>
            <person name="Hughes K."/>
            <person name="Justo A."/>
            <person name="Karasinski D."/>
            <person name="Kautmanova I."/>
            <person name="Kiss B."/>
            <person name="Kocsube S."/>
            <person name="Kotiranta H."/>
            <person name="LaButti K.M."/>
            <person name="Lechner B.E."/>
            <person name="Liimatainen K."/>
            <person name="Lipzen A."/>
            <person name="Lukacs Z."/>
            <person name="Mihaltcheva S."/>
            <person name="Morgado L.N."/>
            <person name="Niskanen T."/>
            <person name="Noordeloos M.E."/>
            <person name="Ohm R.A."/>
            <person name="Ortiz-Santana B."/>
            <person name="Ovrebo C."/>
            <person name="Racz N."/>
            <person name="Riley R."/>
            <person name="Savchenko A."/>
            <person name="Shiryaev A."/>
            <person name="Soop K."/>
            <person name="Spirin V."/>
            <person name="Szebenyi C."/>
            <person name="Tomsovsky M."/>
            <person name="Tulloss R.E."/>
            <person name="Uehling J."/>
            <person name="Grigoriev I.V."/>
            <person name="Vagvolgyi C."/>
            <person name="Papp T."/>
            <person name="Martin F.M."/>
            <person name="Miettinen O."/>
            <person name="Hibbett D.S."/>
            <person name="Nagy L.G."/>
        </authorList>
    </citation>
    <scope>NUCLEOTIDE SEQUENCE [LARGE SCALE GENOMIC DNA]</scope>
    <source>
        <strain evidence="1 2">NL-1719</strain>
    </source>
</reference>
<proteinExistence type="predicted"/>
<protein>
    <submittedName>
        <fullName evidence="1">Class I glutamine amidotransferase-like protein</fullName>
    </submittedName>
</protein>